<dbReference type="PROSITE" id="PS00676">
    <property type="entry name" value="SIGMA54_INTERACT_2"/>
    <property type="match status" value="1"/>
</dbReference>
<accession>A0A0C1QCW3</accession>
<dbReference type="PANTHER" id="PTHR32071">
    <property type="entry name" value="TRANSCRIPTIONAL REGULATORY PROTEIN"/>
    <property type="match status" value="1"/>
</dbReference>
<dbReference type="GO" id="GO:0006355">
    <property type="term" value="P:regulation of DNA-templated transcription"/>
    <property type="evidence" value="ECO:0007669"/>
    <property type="project" value="InterPro"/>
</dbReference>
<dbReference type="InterPro" id="IPR002078">
    <property type="entry name" value="Sigma_54_int"/>
</dbReference>
<dbReference type="SMART" id="SM00382">
    <property type="entry name" value="AAA"/>
    <property type="match status" value="1"/>
</dbReference>
<keyword evidence="3" id="KW-0805">Transcription regulation</keyword>
<dbReference type="InterPro" id="IPR009057">
    <property type="entry name" value="Homeodomain-like_sf"/>
</dbReference>
<evidence type="ECO:0000259" key="7">
    <source>
        <dbReference type="PROSITE" id="PS50045"/>
    </source>
</evidence>
<name>A0A0C1QCW3_9GAMM</name>
<dbReference type="InterPro" id="IPR001789">
    <property type="entry name" value="Sig_transdc_resp-reg_receiver"/>
</dbReference>
<keyword evidence="4" id="KW-0238">DNA-binding</keyword>
<dbReference type="InterPro" id="IPR025943">
    <property type="entry name" value="Sigma_54_int_dom_ATP-bd_2"/>
</dbReference>
<evidence type="ECO:0000313" key="9">
    <source>
        <dbReference type="EMBL" id="KID58481.1"/>
    </source>
</evidence>
<dbReference type="Pfam" id="PF00072">
    <property type="entry name" value="Response_reg"/>
    <property type="match status" value="1"/>
</dbReference>
<dbReference type="PROSITE" id="PS50045">
    <property type="entry name" value="SIGMA54_INTERACT_4"/>
    <property type="match status" value="1"/>
</dbReference>
<dbReference type="Pfam" id="PF02954">
    <property type="entry name" value="HTH_8"/>
    <property type="match status" value="1"/>
</dbReference>
<dbReference type="AlphaFoldDB" id="A0A0C1QCW3"/>
<organism evidence="9 10">
    <name type="scientific">Pseudoalteromonas luteoviolacea</name>
    <dbReference type="NCBI Taxonomy" id="43657"/>
    <lineage>
        <taxon>Bacteria</taxon>
        <taxon>Pseudomonadati</taxon>
        <taxon>Pseudomonadota</taxon>
        <taxon>Gammaproteobacteria</taxon>
        <taxon>Alteromonadales</taxon>
        <taxon>Pseudoalteromonadaceae</taxon>
        <taxon>Pseudoalteromonas</taxon>
    </lineage>
</organism>
<dbReference type="RefSeq" id="WP_039608770.1">
    <property type="nucleotide sequence ID" value="NZ_JWIC01000004.1"/>
</dbReference>
<evidence type="ECO:0000256" key="5">
    <source>
        <dbReference type="ARBA" id="ARBA00023163"/>
    </source>
</evidence>
<evidence type="ECO:0000256" key="3">
    <source>
        <dbReference type="ARBA" id="ARBA00023015"/>
    </source>
</evidence>
<keyword evidence="1" id="KW-0547">Nucleotide-binding</keyword>
<dbReference type="Pfam" id="PF25601">
    <property type="entry name" value="AAA_lid_14"/>
    <property type="match status" value="1"/>
</dbReference>
<evidence type="ECO:0000259" key="8">
    <source>
        <dbReference type="PROSITE" id="PS50110"/>
    </source>
</evidence>
<dbReference type="Gene3D" id="3.40.50.2300">
    <property type="match status" value="1"/>
</dbReference>
<dbReference type="GO" id="GO:0016301">
    <property type="term" value="F:kinase activity"/>
    <property type="evidence" value="ECO:0007669"/>
    <property type="project" value="UniProtKB-KW"/>
</dbReference>
<dbReference type="CDD" id="cd00009">
    <property type="entry name" value="AAA"/>
    <property type="match status" value="1"/>
</dbReference>
<dbReference type="SUPFAM" id="SSF52540">
    <property type="entry name" value="P-loop containing nucleoside triphosphate hydrolases"/>
    <property type="match status" value="1"/>
</dbReference>
<evidence type="ECO:0000313" key="10">
    <source>
        <dbReference type="Proteomes" id="UP000031327"/>
    </source>
</evidence>
<dbReference type="Gene3D" id="1.10.8.60">
    <property type="match status" value="1"/>
</dbReference>
<dbReference type="InterPro" id="IPR058031">
    <property type="entry name" value="AAA_lid_NorR"/>
</dbReference>
<keyword evidence="5" id="KW-0804">Transcription</keyword>
<feature type="domain" description="Sigma-54 factor interaction" evidence="7">
    <location>
        <begin position="155"/>
        <end position="376"/>
    </location>
</feature>
<dbReference type="PROSITE" id="PS50110">
    <property type="entry name" value="RESPONSE_REGULATORY"/>
    <property type="match status" value="1"/>
</dbReference>
<dbReference type="OrthoDB" id="9804019at2"/>
<keyword evidence="9" id="KW-0418">Kinase</keyword>
<dbReference type="InterPro" id="IPR003593">
    <property type="entry name" value="AAA+_ATPase"/>
</dbReference>
<comment type="caution">
    <text evidence="9">The sequence shown here is derived from an EMBL/GenBank/DDBJ whole genome shotgun (WGS) entry which is preliminary data.</text>
</comment>
<dbReference type="Pfam" id="PF00158">
    <property type="entry name" value="Sigma54_activat"/>
    <property type="match status" value="1"/>
</dbReference>
<evidence type="ECO:0000256" key="1">
    <source>
        <dbReference type="ARBA" id="ARBA00022741"/>
    </source>
</evidence>
<dbReference type="InterPro" id="IPR025944">
    <property type="entry name" value="Sigma_54_int_dom_CS"/>
</dbReference>
<dbReference type="InterPro" id="IPR027417">
    <property type="entry name" value="P-loop_NTPase"/>
</dbReference>
<dbReference type="PRINTS" id="PR01590">
    <property type="entry name" value="HTHFIS"/>
</dbReference>
<dbReference type="InterPro" id="IPR002197">
    <property type="entry name" value="HTH_Fis"/>
</dbReference>
<dbReference type="SMART" id="SM00448">
    <property type="entry name" value="REC"/>
    <property type="match status" value="1"/>
</dbReference>
<keyword evidence="6" id="KW-0597">Phosphoprotein</keyword>
<dbReference type="EMBL" id="JWIC01000004">
    <property type="protein sequence ID" value="KID58481.1"/>
    <property type="molecule type" value="Genomic_DNA"/>
</dbReference>
<dbReference type="Proteomes" id="UP000031327">
    <property type="component" value="Unassembled WGS sequence"/>
</dbReference>
<dbReference type="FunFam" id="3.40.50.300:FF:000006">
    <property type="entry name" value="DNA-binding transcriptional regulator NtrC"/>
    <property type="match status" value="1"/>
</dbReference>
<evidence type="ECO:0000256" key="4">
    <source>
        <dbReference type="ARBA" id="ARBA00023125"/>
    </source>
</evidence>
<keyword evidence="9" id="KW-0808">Transferase</keyword>
<dbReference type="SUPFAM" id="SSF46689">
    <property type="entry name" value="Homeodomain-like"/>
    <property type="match status" value="1"/>
</dbReference>
<feature type="domain" description="Response regulatory" evidence="8">
    <location>
        <begin position="4"/>
        <end position="123"/>
    </location>
</feature>
<protein>
    <submittedName>
        <fullName evidence="9">Histidine kinase</fullName>
    </submittedName>
</protein>
<feature type="modified residue" description="4-aspartylphosphate" evidence="6">
    <location>
        <position position="53"/>
    </location>
</feature>
<evidence type="ECO:0000256" key="2">
    <source>
        <dbReference type="ARBA" id="ARBA00022840"/>
    </source>
</evidence>
<dbReference type="Gene3D" id="3.40.50.300">
    <property type="entry name" value="P-loop containing nucleotide triphosphate hydrolases"/>
    <property type="match status" value="1"/>
</dbReference>
<dbReference type="GO" id="GO:0000160">
    <property type="term" value="P:phosphorelay signal transduction system"/>
    <property type="evidence" value="ECO:0007669"/>
    <property type="project" value="InterPro"/>
</dbReference>
<proteinExistence type="predicted"/>
<dbReference type="GO" id="GO:0043565">
    <property type="term" value="F:sequence-specific DNA binding"/>
    <property type="evidence" value="ECO:0007669"/>
    <property type="project" value="InterPro"/>
</dbReference>
<dbReference type="Gene3D" id="1.10.10.60">
    <property type="entry name" value="Homeodomain-like"/>
    <property type="match status" value="1"/>
</dbReference>
<sequence>MQNKILVIDDNQDVIKALKLLFLLNDIDCDGATSPEQGLDMLNNQAYDLVIQDMNFTQDTTSGVEGEALYQAIRALNPDLPIILLTAWANLETAVALIKDGAADYLEKPWREEKLLKSVTQLLEIYRLEKAQFQQQTQARNRANKLAEHYNLAGLVYADPAMLNLLEIATQVAHSDAPVLITGPNGAGKEKIAEVIVANSAYKNNAFIKINAGALPADLIEAELFGVVGGAYTGANKNRIGRFEAADGGTLFLDEIGNLPLSGQQKLLRVLQTGEFEPVGSSQTKKVNVRVLSATNADLNTAIAQGTFREDLYYRLNMIELKLPALMERPEDIIPLANHFIGGNKQLSVGAVNALKRHTWPGNVRELQNVIGRAQLLAKSDLIEVCDLGLKVNPINSAAHTELSAQDIQNALTSHNGNVTHAAKSLGLSRQAMYRRMDKFGIARS</sequence>
<dbReference type="GO" id="GO:0005524">
    <property type="term" value="F:ATP binding"/>
    <property type="evidence" value="ECO:0007669"/>
    <property type="project" value="UniProtKB-KW"/>
</dbReference>
<dbReference type="PANTHER" id="PTHR32071:SF86">
    <property type="entry name" value="TWO COMPONENT SIGNAL TRANSDUCTION SYSTEM SIGMA54-DEPENDENT RESPONSE REGULATOR FIS FAMILY"/>
    <property type="match status" value="1"/>
</dbReference>
<reference evidence="9 10" key="1">
    <citation type="submission" date="2014-12" db="EMBL/GenBank/DDBJ databases">
        <title>Draft Genome Sequence of Pseudoalteromonas luteoviolacea HI1.</title>
        <authorList>
            <person name="Asahina A.Y."/>
            <person name="Hadfield M.G."/>
        </authorList>
    </citation>
    <scope>NUCLEOTIDE SEQUENCE [LARGE SCALE GENOMIC DNA]</scope>
    <source>
        <strain evidence="9 10">HI1</strain>
    </source>
</reference>
<dbReference type="InterPro" id="IPR011006">
    <property type="entry name" value="CheY-like_superfamily"/>
</dbReference>
<dbReference type="SUPFAM" id="SSF52172">
    <property type="entry name" value="CheY-like"/>
    <property type="match status" value="1"/>
</dbReference>
<keyword evidence="2" id="KW-0067">ATP-binding</keyword>
<evidence type="ECO:0000256" key="6">
    <source>
        <dbReference type="PROSITE-ProRule" id="PRU00169"/>
    </source>
</evidence>
<dbReference type="PROSITE" id="PS00688">
    <property type="entry name" value="SIGMA54_INTERACT_3"/>
    <property type="match status" value="1"/>
</dbReference>
<gene>
    <name evidence="9" type="ORF">JF50_07440</name>
</gene>